<dbReference type="AlphaFoldDB" id="A0A315VRA6"/>
<proteinExistence type="inferred from homology"/>
<dbReference type="GO" id="GO:0003676">
    <property type="term" value="F:nucleic acid binding"/>
    <property type="evidence" value="ECO:0007669"/>
    <property type="project" value="InterPro"/>
</dbReference>
<dbReference type="SMART" id="SM01173">
    <property type="entry name" value="DUF4187"/>
    <property type="match status" value="1"/>
</dbReference>
<evidence type="ECO:0000313" key="7">
    <source>
        <dbReference type="Proteomes" id="UP000250572"/>
    </source>
</evidence>
<keyword evidence="7" id="KW-1185">Reference proteome</keyword>
<evidence type="ECO:0000256" key="2">
    <source>
        <dbReference type="ARBA" id="ARBA00021978"/>
    </source>
</evidence>
<dbReference type="InterPro" id="IPR025239">
    <property type="entry name" value="DUF4187"/>
</dbReference>
<accession>A0A315VRA6</accession>
<sequence length="285" mass="32834">MSDEEEDYMSDAFLSKIQDVKPGVNMVRSVKEAIRKEEKQKEKNIQNRQKSYKEQEKESREAALQSSISTQNKGFALLQKMGYKAGQGLGKEGAGRVDPIPLSIKAGKLFIFISYCADEYNLLFIEVSITDPSDRGGIGLEEVKKRKAEEELHHYRQKVRAKQQNEAKSLEDFRSRVRTEREERKIEGDLRRSQRSCEQLDNQKGITAPREPWYWPKGDVDDEEDPVEEEDEEEEIPELNPSDKLEIITSYLRGVHFYCLWCGTTYNDEEDLASNCPGDTAADHE</sequence>
<reference evidence="6 7" key="1">
    <citation type="journal article" date="2018" name="G3 (Bethesda)">
        <title>A High-Quality Reference Genome for the Invasive Mosquitofish Gambusia affinis Using a Chicago Library.</title>
        <authorList>
            <person name="Hoffberg S.L."/>
            <person name="Troendle N.J."/>
            <person name="Glenn T.C."/>
            <person name="Mahmud O."/>
            <person name="Louha S."/>
            <person name="Chalopin D."/>
            <person name="Bennetzen J.L."/>
            <person name="Mauricio R."/>
        </authorList>
    </citation>
    <scope>NUCLEOTIDE SEQUENCE [LARGE SCALE GENOMIC DNA]</scope>
    <source>
        <strain evidence="6">NE01/NJP1002.9</strain>
        <tissue evidence="6">Muscle</tissue>
    </source>
</reference>
<feature type="region of interest" description="Disordered" evidence="4">
    <location>
        <begin position="37"/>
        <end position="67"/>
    </location>
</feature>
<feature type="compositionally biased region" description="Basic and acidic residues" evidence="4">
    <location>
        <begin position="37"/>
        <end position="61"/>
    </location>
</feature>
<organism evidence="6 7">
    <name type="scientific">Gambusia affinis</name>
    <name type="common">Western mosquitofish</name>
    <name type="synonym">Heterandria affinis</name>
    <dbReference type="NCBI Taxonomy" id="33528"/>
    <lineage>
        <taxon>Eukaryota</taxon>
        <taxon>Metazoa</taxon>
        <taxon>Chordata</taxon>
        <taxon>Craniata</taxon>
        <taxon>Vertebrata</taxon>
        <taxon>Euteleostomi</taxon>
        <taxon>Actinopterygii</taxon>
        <taxon>Neopterygii</taxon>
        <taxon>Teleostei</taxon>
        <taxon>Neoteleostei</taxon>
        <taxon>Acanthomorphata</taxon>
        <taxon>Ovalentaria</taxon>
        <taxon>Atherinomorphae</taxon>
        <taxon>Cyprinodontiformes</taxon>
        <taxon>Poeciliidae</taxon>
        <taxon>Poeciliinae</taxon>
        <taxon>Gambusia</taxon>
    </lineage>
</organism>
<evidence type="ECO:0000256" key="4">
    <source>
        <dbReference type="SAM" id="MobiDB-lite"/>
    </source>
</evidence>
<dbReference type="PANTHER" id="PTHR21032">
    <property type="entry name" value="G PATCH DOMAIN-CONTAINING PROTEIN 11"/>
    <property type="match status" value="1"/>
</dbReference>
<dbReference type="PANTHER" id="PTHR21032:SF0">
    <property type="entry name" value="G PATCH DOMAIN-CONTAINING PROTEIN 11"/>
    <property type="match status" value="1"/>
</dbReference>
<comment type="caution">
    <text evidence="6">The sequence shown here is derived from an EMBL/GenBank/DDBJ whole genome shotgun (WGS) entry which is preliminary data.</text>
</comment>
<dbReference type="GO" id="GO:0000776">
    <property type="term" value="C:kinetochore"/>
    <property type="evidence" value="ECO:0007669"/>
    <property type="project" value="TreeGrafter"/>
</dbReference>
<evidence type="ECO:0000313" key="6">
    <source>
        <dbReference type="EMBL" id="PWA26072.1"/>
    </source>
</evidence>
<dbReference type="InterPro" id="IPR039249">
    <property type="entry name" value="GPATCH11"/>
</dbReference>
<dbReference type="EMBL" id="NHOQ01001229">
    <property type="protein sequence ID" value="PWA26072.1"/>
    <property type="molecule type" value="Genomic_DNA"/>
</dbReference>
<evidence type="ECO:0000259" key="5">
    <source>
        <dbReference type="PROSITE" id="PS50174"/>
    </source>
</evidence>
<feature type="domain" description="G-patch" evidence="5">
    <location>
        <begin position="70"/>
        <end position="143"/>
    </location>
</feature>
<dbReference type="SMART" id="SM00443">
    <property type="entry name" value="G_patch"/>
    <property type="match status" value="1"/>
</dbReference>
<protein>
    <recommendedName>
        <fullName evidence="2">G patch domain-containing protein 11</fullName>
    </recommendedName>
    <alternativeName>
        <fullName evidence="3">Coiled-coil domain-containing protein 75</fullName>
    </alternativeName>
</protein>
<evidence type="ECO:0000256" key="1">
    <source>
        <dbReference type="ARBA" id="ARBA00007140"/>
    </source>
</evidence>
<dbReference type="Pfam" id="PF13821">
    <property type="entry name" value="DUF4187"/>
    <property type="match status" value="1"/>
</dbReference>
<dbReference type="Proteomes" id="UP000250572">
    <property type="component" value="Unassembled WGS sequence"/>
</dbReference>
<evidence type="ECO:0000256" key="3">
    <source>
        <dbReference type="ARBA" id="ARBA00030688"/>
    </source>
</evidence>
<dbReference type="STRING" id="33528.ENSGAFP00000007820"/>
<dbReference type="PROSITE" id="PS50174">
    <property type="entry name" value="G_PATCH"/>
    <property type="match status" value="1"/>
</dbReference>
<feature type="region of interest" description="Disordered" evidence="4">
    <location>
        <begin position="208"/>
        <end position="242"/>
    </location>
</feature>
<gene>
    <name evidence="6" type="ORF">CCH79_00001460</name>
</gene>
<comment type="similarity">
    <text evidence="1">Belongs to the GPATCH11 family.</text>
</comment>
<feature type="compositionally biased region" description="Acidic residues" evidence="4">
    <location>
        <begin position="220"/>
        <end position="237"/>
    </location>
</feature>
<name>A0A315VRA6_GAMAF</name>
<dbReference type="Pfam" id="PF01585">
    <property type="entry name" value="G-patch"/>
    <property type="match status" value="1"/>
</dbReference>
<dbReference type="InterPro" id="IPR000467">
    <property type="entry name" value="G_patch_dom"/>
</dbReference>